<proteinExistence type="inferred from homology"/>
<dbReference type="InterPro" id="IPR051182">
    <property type="entry name" value="Euk_NMN_adenylyltrnsfrase"/>
</dbReference>
<evidence type="ECO:0000256" key="10">
    <source>
        <dbReference type="ARBA" id="ARBA00022741"/>
    </source>
</evidence>
<keyword evidence="10 17" id="KW-0547">Nucleotide-binding</keyword>
<dbReference type="GO" id="GO:0005759">
    <property type="term" value="C:mitochondrial matrix"/>
    <property type="evidence" value="ECO:0007669"/>
    <property type="project" value="UniProtKB-ARBA"/>
</dbReference>
<reference evidence="20" key="1">
    <citation type="journal article" date="2020" name="New Phytol.">
        <title>Comparative genomics reveals dynamic genome evolution in host specialist ectomycorrhizal fungi.</title>
        <authorList>
            <person name="Lofgren L.A."/>
            <person name="Nguyen N.H."/>
            <person name="Vilgalys R."/>
            <person name="Ruytinx J."/>
            <person name="Liao H.L."/>
            <person name="Branco S."/>
            <person name="Kuo A."/>
            <person name="LaButti K."/>
            <person name="Lipzen A."/>
            <person name="Andreopoulos W."/>
            <person name="Pangilinan J."/>
            <person name="Riley R."/>
            <person name="Hundley H."/>
            <person name="Na H."/>
            <person name="Barry K."/>
            <person name="Grigoriev I.V."/>
            <person name="Stajich J.E."/>
            <person name="Kennedy P.G."/>
        </authorList>
    </citation>
    <scope>NUCLEOTIDE SEQUENCE</scope>
    <source>
        <strain evidence="20">MN1</strain>
    </source>
</reference>
<dbReference type="NCBIfam" id="TIGR00482">
    <property type="entry name" value="nicotinate (nicotinamide) nucleotide adenylyltransferase"/>
    <property type="match status" value="1"/>
</dbReference>
<evidence type="ECO:0000313" key="21">
    <source>
        <dbReference type="Proteomes" id="UP000807769"/>
    </source>
</evidence>
<keyword evidence="11 17" id="KW-0067">ATP-binding</keyword>
<gene>
    <name evidence="20" type="ORF">BJ212DRAFT_1260650</name>
</gene>
<dbReference type="Pfam" id="PF01467">
    <property type="entry name" value="CTP_transf_like"/>
    <property type="match status" value="1"/>
</dbReference>
<dbReference type="InterPro" id="IPR045094">
    <property type="entry name" value="NMNAT_euk"/>
</dbReference>
<dbReference type="InterPro" id="IPR005248">
    <property type="entry name" value="NadD/NMNAT"/>
</dbReference>
<dbReference type="Gene3D" id="3.40.50.620">
    <property type="entry name" value="HUPs"/>
    <property type="match status" value="1"/>
</dbReference>
<dbReference type="PANTHER" id="PTHR12039">
    <property type="entry name" value="NICOTINAMIDE MONONUCLEOTIDE ADENYLYLTRANSFERASE"/>
    <property type="match status" value="1"/>
</dbReference>
<comment type="catalytic activity">
    <reaction evidence="14 17">
        <text>nicotinate beta-D-ribonucleotide + ATP + H(+) = deamido-NAD(+) + diphosphate</text>
        <dbReference type="Rhea" id="RHEA:22860"/>
        <dbReference type="ChEBI" id="CHEBI:15378"/>
        <dbReference type="ChEBI" id="CHEBI:30616"/>
        <dbReference type="ChEBI" id="CHEBI:33019"/>
        <dbReference type="ChEBI" id="CHEBI:57502"/>
        <dbReference type="ChEBI" id="CHEBI:58437"/>
        <dbReference type="EC" id="2.7.7.18"/>
    </reaction>
</comment>
<keyword evidence="9 17" id="KW-0548">Nucleotidyltransferase</keyword>
<evidence type="ECO:0000256" key="6">
    <source>
        <dbReference type="ARBA" id="ARBA00011881"/>
    </source>
</evidence>
<sequence length="301" mass="33545">MAAQVSVHKTAALTNPLNYALASHRLHRTLHTSTKQPVVLVACGSFNPITYHHLRMFEIAKDFIRQNTNFEIVGGYLSPVSDGYKKAGLVSAHHRVKMCMLATEQESLWLMVDSWEALQNYQRTAVVLDHFDYEINTVLGGVSTRDGEHRDVQIMLLAGSDLIGTMSEPGVWSHDDLDDILGRHGTFVIERTGASLDQAIDSLARWRNNIYPIAQLVQNDVSSTKVRLFFRRGLSVQYLLPAAVIDYIEQNNLYPDDGSCMEKDKGKDREGEEAGTASSESNDVHAIQPTLGTETTRLSTN</sequence>
<dbReference type="GO" id="GO:0005524">
    <property type="term" value="F:ATP binding"/>
    <property type="evidence" value="ECO:0007669"/>
    <property type="project" value="UniProtKB-KW"/>
</dbReference>
<dbReference type="OrthoDB" id="422187at2759"/>
<feature type="region of interest" description="Disordered" evidence="18">
    <location>
        <begin position="256"/>
        <end position="301"/>
    </location>
</feature>
<evidence type="ECO:0000256" key="13">
    <source>
        <dbReference type="ARBA" id="ARBA00023128"/>
    </source>
</evidence>
<comment type="similarity">
    <text evidence="5 17">Belongs to the eukaryotic NMN adenylyltransferase family.</text>
</comment>
<evidence type="ECO:0000256" key="12">
    <source>
        <dbReference type="ARBA" id="ARBA00023027"/>
    </source>
</evidence>
<dbReference type="RefSeq" id="XP_041198058.1">
    <property type="nucleotide sequence ID" value="XM_041330126.1"/>
</dbReference>
<dbReference type="PANTHER" id="PTHR12039:SF0">
    <property type="entry name" value="NICOTINAMIDE-NUCLEOTIDE ADENYLYLTRANSFERASE"/>
    <property type="match status" value="1"/>
</dbReference>
<dbReference type="CDD" id="cd09286">
    <property type="entry name" value="NMNAT_Eukarya"/>
    <property type="match status" value="1"/>
</dbReference>
<keyword evidence="21" id="KW-1185">Reference proteome</keyword>
<evidence type="ECO:0000256" key="2">
    <source>
        <dbReference type="ARBA" id="ARBA00004173"/>
    </source>
</evidence>
<evidence type="ECO:0000256" key="18">
    <source>
        <dbReference type="SAM" id="MobiDB-lite"/>
    </source>
</evidence>
<dbReference type="AlphaFoldDB" id="A0A9P7EL17"/>
<comment type="subcellular location">
    <subcellularLocation>
        <location evidence="2">Mitochondrion</location>
    </subcellularLocation>
</comment>
<name>A0A9P7EL17_9AGAM</name>
<comment type="function">
    <text evidence="16">Catalyzes the formation of NAD(+) from nicotinamide mononucleotide (NMN) and ATP. Can also use the deamidated form; nicotinic acid mononucleotide (NaMN) as substrate with the same efficiency. Can use triazofurin monophosphate (TrMP) as substrate. Can also use GTP and ITP as nucleotide donors. Also catalyzes the reverse reaction, i.e. the pyrophosphorolytic cleavage of NAD(+). For the pyrophosphorolytic activity, can use NAD(+), NADH, NaAD, nicotinic acid adenine dinucleotide phosphate (NHD), nicotinamide guanine dinucleotide (NGD) as substrates. Fails to cleave phosphorylated dinucleotides NADP(+), NADPH and NaADP(+). Protects against axonal degeneration following injury. May be involved in the maintenance of axonal integrity. Also functions as a stress-response chaperone protein that prevents toxic aggregation of proteins; this function may be independent of its NAD(+) synthesis activity.</text>
</comment>
<evidence type="ECO:0000256" key="16">
    <source>
        <dbReference type="ARBA" id="ARBA00093425"/>
    </source>
</evidence>
<comment type="cofactor">
    <cofactor evidence="1">
        <name>Mg(2+)</name>
        <dbReference type="ChEBI" id="CHEBI:18420"/>
    </cofactor>
</comment>
<keyword evidence="7 17" id="KW-0662">Pyridine nucleotide biosynthesis</keyword>
<dbReference type="SUPFAM" id="SSF52374">
    <property type="entry name" value="Nucleotidylyl transferase"/>
    <property type="match status" value="1"/>
</dbReference>
<evidence type="ECO:0000256" key="5">
    <source>
        <dbReference type="ARBA" id="ARBA00007064"/>
    </source>
</evidence>
<dbReference type="Proteomes" id="UP000807769">
    <property type="component" value="Unassembled WGS sequence"/>
</dbReference>
<dbReference type="GO" id="GO:0009435">
    <property type="term" value="P:NAD+ biosynthetic process"/>
    <property type="evidence" value="ECO:0007669"/>
    <property type="project" value="InterPro"/>
</dbReference>
<comment type="subunit">
    <text evidence="6">Homotetramer.</text>
</comment>
<feature type="compositionally biased region" description="Polar residues" evidence="18">
    <location>
        <begin position="290"/>
        <end position="301"/>
    </location>
</feature>
<dbReference type="EC" id="2.7.7.1" evidence="17"/>
<accession>A0A9P7EL17</accession>
<comment type="caution">
    <text evidence="20">The sequence shown here is derived from an EMBL/GenBank/DDBJ whole genome shotgun (WGS) entry which is preliminary data.</text>
</comment>
<keyword evidence="13" id="KW-0496">Mitochondrion</keyword>
<dbReference type="EMBL" id="JABBWG010000003">
    <property type="protein sequence ID" value="KAG1824341.1"/>
    <property type="molecule type" value="Genomic_DNA"/>
</dbReference>
<comment type="catalytic activity">
    <reaction evidence="15 17">
        <text>beta-nicotinamide D-ribonucleotide + ATP + H(+) = diphosphate + NAD(+)</text>
        <dbReference type="Rhea" id="RHEA:21360"/>
        <dbReference type="ChEBI" id="CHEBI:14649"/>
        <dbReference type="ChEBI" id="CHEBI:15378"/>
        <dbReference type="ChEBI" id="CHEBI:30616"/>
        <dbReference type="ChEBI" id="CHEBI:33019"/>
        <dbReference type="ChEBI" id="CHEBI:57540"/>
        <dbReference type="EC" id="2.7.7.1"/>
    </reaction>
</comment>
<comment type="pathway">
    <text evidence="4">Cofactor biosynthesis; NAD(+) biosynthesis; deamido-NAD(+) from nicotinate D-ribonucleotide: step 1/1.</text>
</comment>
<comment type="pathway">
    <text evidence="3 17">Cofactor biosynthesis; NAD(+) biosynthesis; NAD(+) from nicotinamide D-ribonucleotide: step 1/1.</text>
</comment>
<dbReference type="InterPro" id="IPR004821">
    <property type="entry name" value="Cyt_trans-like"/>
</dbReference>
<feature type="domain" description="Cytidyltransferase-like" evidence="19">
    <location>
        <begin position="41"/>
        <end position="227"/>
    </location>
</feature>
<evidence type="ECO:0000256" key="1">
    <source>
        <dbReference type="ARBA" id="ARBA00001946"/>
    </source>
</evidence>
<evidence type="ECO:0000256" key="7">
    <source>
        <dbReference type="ARBA" id="ARBA00022642"/>
    </source>
</evidence>
<evidence type="ECO:0000256" key="11">
    <source>
        <dbReference type="ARBA" id="ARBA00022840"/>
    </source>
</evidence>
<evidence type="ECO:0000256" key="8">
    <source>
        <dbReference type="ARBA" id="ARBA00022679"/>
    </source>
</evidence>
<evidence type="ECO:0000256" key="4">
    <source>
        <dbReference type="ARBA" id="ARBA00005019"/>
    </source>
</evidence>
<dbReference type="GeneID" id="64624143"/>
<evidence type="ECO:0000256" key="3">
    <source>
        <dbReference type="ARBA" id="ARBA00004658"/>
    </source>
</evidence>
<protein>
    <recommendedName>
        <fullName evidence="17">Nicotinamide-nucleotide adenylyltransferase</fullName>
        <ecNumber evidence="17">2.7.7.1</ecNumber>
        <ecNumber evidence="17">2.7.7.18</ecNumber>
    </recommendedName>
</protein>
<evidence type="ECO:0000256" key="9">
    <source>
        <dbReference type="ARBA" id="ARBA00022695"/>
    </source>
</evidence>
<organism evidence="20 21">
    <name type="scientific">Suillus subaureus</name>
    <dbReference type="NCBI Taxonomy" id="48587"/>
    <lineage>
        <taxon>Eukaryota</taxon>
        <taxon>Fungi</taxon>
        <taxon>Dikarya</taxon>
        <taxon>Basidiomycota</taxon>
        <taxon>Agaricomycotina</taxon>
        <taxon>Agaricomycetes</taxon>
        <taxon>Agaricomycetidae</taxon>
        <taxon>Boletales</taxon>
        <taxon>Suillineae</taxon>
        <taxon>Suillaceae</taxon>
        <taxon>Suillus</taxon>
    </lineage>
</organism>
<evidence type="ECO:0000313" key="20">
    <source>
        <dbReference type="EMBL" id="KAG1824341.1"/>
    </source>
</evidence>
<dbReference type="GO" id="GO:0000309">
    <property type="term" value="F:nicotinamide-nucleotide adenylyltransferase activity"/>
    <property type="evidence" value="ECO:0007669"/>
    <property type="project" value="UniProtKB-EC"/>
</dbReference>
<evidence type="ECO:0000256" key="15">
    <source>
        <dbReference type="ARBA" id="ARBA00049001"/>
    </source>
</evidence>
<keyword evidence="12 17" id="KW-0520">NAD</keyword>
<dbReference type="EC" id="2.7.7.18" evidence="17"/>
<dbReference type="InterPro" id="IPR014729">
    <property type="entry name" value="Rossmann-like_a/b/a_fold"/>
</dbReference>
<evidence type="ECO:0000256" key="17">
    <source>
        <dbReference type="RuleBase" id="RU362021"/>
    </source>
</evidence>
<evidence type="ECO:0000259" key="19">
    <source>
        <dbReference type="Pfam" id="PF01467"/>
    </source>
</evidence>
<dbReference type="GO" id="GO:0004515">
    <property type="term" value="F:nicotinate-nucleotide adenylyltransferase activity"/>
    <property type="evidence" value="ECO:0007669"/>
    <property type="project" value="UniProtKB-EC"/>
</dbReference>
<keyword evidence="8 17" id="KW-0808">Transferase</keyword>
<feature type="compositionally biased region" description="Basic and acidic residues" evidence="18">
    <location>
        <begin position="260"/>
        <end position="272"/>
    </location>
</feature>
<evidence type="ECO:0000256" key="14">
    <source>
        <dbReference type="ARBA" id="ARBA00048721"/>
    </source>
</evidence>
<dbReference type="FunFam" id="3.40.50.620:FF:000221">
    <property type="entry name" value="Nicotinamide/nicotinic acid mononucleotide adenylyltransferase 3"/>
    <property type="match status" value="1"/>
</dbReference>